<evidence type="ECO:0000256" key="1">
    <source>
        <dbReference type="SAM" id="MobiDB-lite"/>
    </source>
</evidence>
<reference evidence="3 4" key="1">
    <citation type="submission" date="2019-07" db="EMBL/GenBank/DDBJ databases">
        <title>Sphingomonas alkalisoli sp. nov., isolated from rhizosphere soil of Suaedae salsa.</title>
        <authorList>
            <person name="Zhang H."/>
            <person name="Xu L."/>
            <person name="Zhang J.-X."/>
            <person name="Sun J.-Q."/>
        </authorList>
    </citation>
    <scope>NUCLEOTIDE SEQUENCE [LARGE SCALE GENOMIC DNA]</scope>
    <source>
        <strain evidence="3 4">XS-10</strain>
    </source>
</reference>
<evidence type="ECO:0000256" key="2">
    <source>
        <dbReference type="SAM" id="SignalP"/>
    </source>
</evidence>
<evidence type="ECO:0000313" key="4">
    <source>
        <dbReference type="Proteomes" id="UP000318055"/>
    </source>
</evidence>
<protein>
    <recommendedName>
        <fullName evidence="5">DUF4189 domain-containing protein</fullName>
    </recommendedName>
</protein>
<organism evidence="3 4">
    <name type="scientific">Sphingomonas suaedae</name>
    <dbReference type="NCBI Taxonomy" id="2599297"/>
    <lineage>
        <taxon>Bacteria</taxon>
        <taxon>Pseudomonadati</taxon>
        <taxon>Pseudomonadota</taxon>
        <taxon>Alphaproteobacteria</taxon>
        <taxon>Sphingomonadales</taxon>
        <taxon>Sphingomonadaceae</taxon>
        <taxon>Sphingomonas</taxon>
    </lineage>
</organism>
<sequence length="133" mass="13888">MKTILLSLTAAAATLAVPAFPAAAQNAPQNGVLVIYGDDKCPTNADGDEIVVCVRRPAGERFRIPQELRDQEVAPSRESWAVRQRSALTAGDTGIGSCSTVGPGGGIGCSTRDIQAGKAEADRRKKAEQVLPD</sequence>
<dbReference type="Proteomes" id="UP000318055">
    <property type="component" value="Chromosome"/>
</dbReference>
<feature type="signal peptide" evidence="2">
    <location>
        <begin position="1"/>
        <end position="24"/>
    </location>
</feature>
<evidence type="ECO:0000313" key="3">
    <source>
        <dbReference type="EMBL" id="QDX27609.1"/>
    </source>
</evidence>
<dbReference type="EMBL" id="CP042239">
    <property type="protein sequence ID" value="QDX27609.1"/>
    <property type="molecule type" value="Genomic_DNA"/>
</dbReference>
<proteinExistence type="predicted"/>
<evidence type="ECO:0008006" key="5">
    <source>
        <dbReference type="Google" id="ProtNLM"/>
    </source>
</evidence>
<accession>A0A518RJK4</accession>
<keyword evidence="2" id="KW-0732">Signal</keyword>
<keyword evidence="4" id="KW-1185">Reference proteome</keyword>
<dbReference type="AlphaFoldDB" id="A0A518RJK4"/>
<feature type="region of interest" description="Disordered" evidence="1">
    <location>
        <begin position="91"/>
        <end position="111"/>
    </location>
</feature>
<dbReference type="RefSeq" id="WP_145849084.1">
    <property type="nucleotide sequence ID" value="NZ_CP042239.1"/>
</dbReference>
<name>A0A518RJK4_9SPHN</name>
<gene>
    <name evidence="3" type="ORF">FPZ54_17415</name>
</gene>
<dbReference type="OrthoDB" id="7391233at2"/>
<feature type="chain" id="PRO_5022179623" description="DUF4189 domain-containing protein" evidence="2">
    <location>
        <begin position="25"/>
        <end position="133"/>
    </location>
</feature>
<dbReference type="KEGG" id="ssua:FPZ54_17415"/>